<gene>
    <name evidence="3" type="ORF">SPIL2461_LOCUS11093</name>
</gene>
<feature type="domain" description="14-3-3" evidence="2">
    <location>
        <begin position="1"/>
        <end position="133"/>
    </location>
</feature>
<dbReference type="InterPro" id="IPR000308">
    <property type="entry name" value="14-3-3"/>
</dbReference>
<dbReference type="PRINTS" id="PR00305">
    <property type="entry name" value="1433ZETA"/>
</dbReference>
<dbReference type="SUPFAM" id="SSF48445">
    <property type="entry name" value="14-3-3 protein"/>
    <property type="match status" value="1"/>
</dbReference>
<dbReference type="InterPro" id="IPR023410">
    <property type="entry name" value="14-3-3_domain"/>
</dbReference>
<reference evidence="3" key="1">
    <citation type="submission" date="2021-02" db="EMBL/GenBank/DDBJ databases">
        <authorList>
            <person name="Dougan E. K."/>
            <person name="Rhodes N."/>
            <person name="Thang M."/>
            <person name="Chan C."/>
        </authorList>
    </citation>
    <scope>NUCLEOTIDE SEQUENCE</scope>
</reference>
<dbReference type="OrthoDB" id="10260625at2759"/>
<dbReference type="PANTHER" id="PTHR18860">
    <property type="entry name" value="14-3-3 PROTEIN"/>
    <property type="match status" value="1"/>
</dbReference>
<evidence type="ECO:0000313" key="4">
    <source>
        <dbReference type="Proteomes" id="UP000649617"/>
    </source>
</evidence>
<accession>A0A812RTZ0</accession>
<name>A0A812RTZ0_SYMPI</name>
<comment type="similarity">
    <text evidence="1">Belongs to the 14-3-3 family.</text>
</comment>
<evidence type="ECO:0000313" key="3">
    <source>
        <dbReference type="EMBL" id="CAE7452484.1"/>
    </source>
</evidence>
<dbReference type="Gene3D" id="1.20.190.20">
    <property type="entry name" value="14-3-3 domain"/>
    <property type="match status" value="1"/>
</dbReference>
<dbReference type="SMART" id="SM00101">
    <property type="entry name" value="14_3_3"/>
    <property type="match status" value="1"/>
</dbReference>
<dbReference type="AlphaFoldDB" id="A0A812RTZ0"/>
<comment type="caution">
    <text evidence="3">The sequence shown here is derived from an EMBL/GenBank/DDBJ whole genome shotgun (WGS) entry which is preliminary data.</text>
</comment>
<dbReference type="Pfam" id="PF00244">
    <property type="entry name" value="14-3-3"/>
    <property type="match status" value="1"/>
</dbReference>
<organism evidence="3 4">
    <name type="scientific">Symbiodinium pilosum</name>
    <name type="common">Dinoflagellate</name>
    <dbReference type="NCBI Taxonomy" id="2952"/>
    <lineage>
        <taxon>Eukaryota</taxon>
        <taxon>Sar</taxon>
        <taxon>Alveolata</taxon>
        <taxon>Dinophyceae</taxon>
        <taxon>Suessiales</taxon>
        <taxon>Symbiodiniaceae</taxon>
        <taxon>Symbiodinium</taxon>
    </lineage>
</organism>
<evidence type="ECO:0000259" key="2">
    <source>
        <dbReference type="SMART" id="SM00101"/>
    </source>
</evidence>
<proteinExistence type="inferred from homology"/>
<dbReference type="EMBL" id="CAJNIZ010021502">
    <property type="protein sequence ID" value="CAE7452484.1"/>
    <property type="molecule type" value="Genomic_DNA"/>
</dbReference>
<evidence type="ECO:0000256" key="1">
    <source>
        <dbReference type="ARBA" id="ARBA00006141"/>
    </source>
</evidence>
<dbReference type="CDD" id="cd08774">
    <property type="entry name" value="14-3-3"/>
    <property type="match status" value="1"/>
</dbReference>
<keyword evidence="4" id="KW-1185">Reference proteome</keyword>
<dbReference type="Proteomes" id="UP000649617">
    <property type="component" value="Unassembled WGS sequence"/>
</dbReference>
<dbReference type="InterPro" id="IPR036815">
    <property type="entry name" value="14-3-3_dom_sf"/>
</dbReference>
<sequence>MLEKDLLPNVADPETRVFYLKMRADYYRYIAEFHPERDDCAEKARWTSQEASAACQECLPATHPTRLGMAVSQAVFHYEILGQTSAAVQMAKQAFDDALAELDGVPEEHYKDVVLIMSLLRDNLALWTTDMQS</sequence>
<protein>
    <recommendedName>
        <fullName evidence="2">14-3-3 domain-containing protein</fullName>
    </recommendedName>
</protein>